<keyword evidence="2" id="KW-1133">Transmembrane helix</keyword>
<comment type="caution">
    <text evidence="3">The sequence shown here is derived from an EMBL/GenBank/DDBJ whole genome shotgun (WGS) entry which is preliminary data.</text>
</comment>
<keyword evidence="2" id="KW-0812">Transmembrane</keyword>
<feature type="transmembrane region" description="Helical" evidence="2">
    <location>
        <begin position="118"/>
        <end position="137"/>
    </location>
</feature>
<feature type="region of interest" description="Disordered" evidence="1">
    <location>
        <begin position="147"/>
        <end position="180"/>
    </location>
</feature>
<reference evidence="3 4" key="1">
    <citation type="submission" date="2017-06" db="EMBL/GenBank/DDBJ databases">
        <title>Ant-infecting Ophiocordyceps genomes reveal a high diversity of potential behavioral manipulation genes and a possible major role for enterotoxins.</title>
        <authorList>
            <person name="De Bekker C."/>
            <person name="Evans H.C."/>
            <person name="Brachmann A."/>
            <person name="Hughes D.P."/>
        </authorList>
    </citation>
    <scope>NUCLEOTIDE SEQUENCE [LARGE SCALE GENOMIC DNA]</scope>
    <source>
        <strain evidence="3 4">Map64</strain>
    </source>
</reference>
<organism evidence="3 4">
    <name type="scientific">Ophiocordyceps australis</name>
    <dbReference type="NCBI Taxonomy" id="1399860"/>
    <lineage>
        <taxon>Eukaryota</taxon>
        <taxon>Fungi</taxon>
        <taxon>Dikarya</taxon>
        <taxon>Ascomycota</taxon>
        <taxon>Pezizomycotina</taxon>
        <taxon>Sordariomycetes</taxon>
        <taxon>Hypocreomycetidae</taxon>
        <taxon>Hypocreales</taxon>
        <taxon>Ophiocordycipitaceae</taxon>
        <taxon>Ophiocordyceps</taxon>
    </lineage>
</organism>
<sequence length="180" mass="19103">MLLTWRQAHLSLRLHQKYVRLKREAGEAVSFLVRVKMVRSGPLWFRSWSLGPGAGAGAGARSGARTKHLSKGNDIKPPTLFMPLIFLGRVARRDLRHKATFGKGPFYTYASSACLCNLVVASAAAAAAAAFFILYFAKVGLARQGSSGKTQATNGKELEGVRQAAKQGGGGGGGGDQSLQ</sequence>
<name>A0A2C5XFL4_9HYPO</name>
<gene>
    <name evidence="3" type="ORF">CDD81_1095</name>
</gene>
<dbReference type="EMBL" id="NJET01000126">
    <property type="protein sequence ID" value="PHH60848.1"/>
    <property type="molecule type" value="Genomic_DNA"/>
</dbReference>
<evidence type="ECO:0000313" key="3">
    <source>
        <dbReference type="EMBL" id="PHH60848.1"/>
    </source>
</evidence>
<evidence type="ECO:0000256" key="1">
    <source>
        <dbReference type="SAM" id="MobiDB-lite"/>
    </source>
</evidence>
<accession>A0A2C5XFL4</accession>
<protein>
    <submittedName>
        <fullName evidence="3">Uncharacterized protein</fullName>
    </submittedName>
</protein>
<keyword evidence="2" id="KW-0472">Membrane</keyword>
<evidence type="ECO:0000313" key="4">
    <source>
        <dbReference type="Proteomes" id="UP000226192"/>
    </source>
</evidence>
<dbReference type="AlphaFoldDB" id="A0A2C5XFL4"/>
<proteinExistence type="predicted"/>
<dbReference type="Proteomes" id="UP000226192">
    <property type="component" value="Unassembled WGS sequence"/>
</dbReference>
<feature type="compositionally biased region" description="Gly residues" evidence="1">
    <location>
        <begin position="167"/>
        <end position="180"/>
    </location>
</feature>
<keyword evidence="4" id="KW-1185">Reference proteome</keyword>
<evidence type="ECO:0000256" key="2">
    <source>
        <dbReference type="SAM" id="Phobius"/>
    </source>
</evidence>